<comment type="subcellular location">
    <subcellularLocation>
        <location evidence="1">Membrane</location>
        <topology evidence="1">Multi-pass membrane protein</topology>
    </subcellularLocation>
</comment>
<evidence type="ECO:0000256" key="9">
    <source>
        <dbReference type="SAM" id="Phobius"/>
    </source>
</evidence>
<dbReference type="GO" id="GO:0016020">
    <property type="term" value="C:membrane"/>
    <property type="evidence" value="ECO:0007669"/>
    <property type="project" value="UniProtKB-SubCell"/>
</dbReference>
<keyword evidence="8" id="KW-0645">Protease</keyword>
<dbReference type="InterPro" id="IPR008257">
    <property type="entry name" value="Pept_M19"/>
</dbReference>
<feature type="transmembrane region" description="Helical" evidence="9">
    <location>
        <begin position="929"/>
        <end position="950"/>
    </location>
</feature>
<comment type="similarity">
    <text evidence="7">Belongs to the major facilitator superfamily. Allantoate permease family.</text>
</comment>
<keyword evidence="5 8" id="KW-0224">Dipeptidase</keyword>
<dbReference type="SUPFAM" id="SSF51556">
    <property type="entry name" value="Metallo-dependent hydrolases"/>
    <property type="match status" value="1"/>
</dbReference>
<dbReference type="GO" id="GO:0070573">
    <property type="term" value="F:metallodipeptidase activity"/>
    <property type="evidence" value="ECO:0007669"/>
    <property type="project" value="InterPro"/>
</dbReference>
<feature type="transmembrane region" description="Helical" evidence="9">
    <location>
        <begin position="673"/>
        <end position="693"/>
    </location>
</feature>
<dbReference type="InterPro" id="IPR011701">
    <property type="entry name" value="MFS"/>
</dbReference>
<feature type="transmembrane region" description="Helical" evidence="9">
    <location>
        <begin position="736"/>
        <end position="756"/>
    </location>
</feature>
<dbReference type="Pfam" id="PF07690">
    <property type="entry name" value="MFS_1"/>
    <property type="match status" value="1"/>
</dbReference>
<dbReference type="Pfam" id="PF01244">
    <property type="entry name" value="Peptidase_M19"/>
    <property type="match status" value="1"/>
</dbReference>
<feature type="transmembrane region" description="Helical" evidence="9">
    <location>
        <begin position="895"/>
        <end position="917"/>
    </location>
</feature>
<dbReference type="CDD" id="cd01301">
    <property type="entry name" value="rDP_like"/>
    <property type="match status" value="1"/>
</dbReference>
<reference evidence="10 11" key="1">
    <citation type="submission" date="2023-04" db="EMBL/GenBank/DDBJ databases">
        <title>Colletotrichum tabacum stain YC1 causing leaf anthracnose on Nicotiana tabacum(L.) cv.</title>
        <authorList>
            <person name="Ji Z."/>
            <person name="Wang M."/>
            <person name="Zhang J."/>
            <person name="Wang N."/>
            <person name="Zhou Z."/>
        </authorList>
    </citation>
    <scope>NUCLEOTIDE SEQUENCE [LARGE SCALE GENOMIC DNA]</scope>
    <source>
        <strain evidence="10 11">YC1</strain>
    </source>
</reference>
<evidence type="ECO:0000256" key="7">
    <source>
        <dbReference type="ARBA" id="ARBA00037968"/>
    </source>
</evidence>
<feature type="transmembrane region" description="Helical" evidence="9">
    <location>
        <begin position="641"/>
        <end position="661"/>
    </location>
</feature>
<evidence type="ECO:0000256" key="8">
    <source>
        <dbReference type="RuleBase" id="RU341113"/>
    </source>
</evidence>
<organism evidence="10 11">
    <name type="scientific">Colletotrichum tabaci</name>
    <dbReference type="NCBI Taxonomy" id="1209068"/>
    <lineage>
        <taxon>Eukaryota</taxon>
        <taxon>Fungi</taxon>
        <taxon>Dikarya</taxon>
        <taxon>Ascomycota</taxon>
        <taxon>Pezizomycotina</taxon>
        <taxon>Sordariomycetes</taxon>
        <taxon>Hypocreomycetidae</taxon>
        <taxon>Glomerellales</taxon>
        <taxon>Glomerellaceae</taxon>
        <taxon>Colletotrichum</taxon>
        <taxon>Colletotrichum destructivum species complex</taxon>
    </lineage>
</organism>
<dbReference type="PROSITE" id="PS51365">
    <property type="entry name" value="RENAL_DIPEPTIDASE_2"/>
    <property type="match status" value="1"/>
</dbReference>
<dbReference type="PANTHER" id="PTHR10443">
    <property type="entry name" value="MICROSOMAL DIPEPTIDASE"/>
    <property type="match status" value="1"/>
</dbReference>
<dbReference type="EC" id="3.4.13.19" evidence="8"/>
<comment type="cofactor">
    <cofactor evidence="8">
        <name>Zn(2+)</name>
        <dbReference type="ChEBI" id="CHEBI:29105"/>
    </cofactor>
</comment>
<sequence>MEDLGCIAAAESDHEAVSMGPSPLLRGNSAYFGRGELVRRRQSHVLYNIGDDLAIAADHVPADKRRLNLELQTEFCVIFEAKEKPKSHQLLKTMAPADHPYQKLDIDERVKRVLRETPLIDGHNDLPQQPRACFRGRIHDNPKFDLANGFERGMTDIPRLREGAVGGQFWSICVPCLRSAENFSTPEYSDMARDAIEQIDLTLRLVESYPETFELVQGPDDVKGVYESGRIACSIGIEGLHMAGNSIGIIRAFYRLGVRYCTLTHVCNNAFADSSTSKIGPVHGGLSKLGRSAVVEMNRLGMIVDISHVSEDCAKQVLELSRAPVMFSHSNAKGVFDCPRNVPDRILDMVPANGGIVMVTFVPEHVAARRRDARMDMVLDHLFYVAERVGWDHVGLGSDFDGIASVIPGLEDVKCYPGLLRAILDRGATEAQLAKVAGENILRVWRGVERVRDEMKAEGVLPVEDVWEDRTWWRYDGYYQMPDPDPEDKLGLDWYVTSLSNVVNVFSQPAFSLQEQLPYSDISKDIPARRMKPDMTKKEELMASGPSQALDLLDTSEGEVIDPQESSALLRRLDLRLMPLLCITYALQSIDRTTLSYAAVFGIREDIGLSGPEFSWAGALLYVGYLFWEFPTNVLLQKLPINHFMSATVVLWGAVLMCHAASRGFAGIAATRAFLGAFEASINPGTMLLFSMYYSRREQPVRMGVWIGSAGLGYIVAGIVTFGIGHIRGPVASWRILFLFWGAVTVAWGVLMLVFLPGSPLTTKFLSERERALVVGRVKANGTGVENKEFKWPQFREAMTDLKTWLLFLFAVASNSPNGGLTTFQGLVIRGMGFSTLQTTLIQMPSGAVQLILCPLACFFASYYPNARIAIMLMCLAPFLAGILGLWLIDQSNPYGRLACLWISFAYTATWTLSMSVATANTAGHTKKITTNAMLLIGYCLGNFVGPFFFRAEQAPRYPLGVAMMLFCVGVQIACLCGLWSLLWLRNRSRTAEHAGSRENEQQAYERGLLDETDLQNKYFKYVY</sequence>
<keyword evidence="6 9" id="KW-0472">Membrane</keyword>
<keyword evidence="8" id="KW-0479">Metal-binding</keyword>
<dbReference type="GO" id="GO:0046872">
    <property type="term" value="F:metal ion binding"/>
    <property type="evidence" value="ECO:0007669"/>
    <property type="project" value="UniProtKB-UniRule"/>
</dbReference>
<dbReference type="SUPFAM" id="SSF103473">
    <property type="entry name" value="MFS general substrate transporter"/>
    <property type="match status" value="1"/>
</dbReference>
<keyword evidence="2" id="KW-0813">Transport</keyword>
<feature type="transmembrane region" description="Helical" evidence="9">
    <location>
        <begin position="705"/>
        <end position="724"/>
    </location>
</feature>
<accession>A0AAV9TTF8</accession>
<dbReference type="AlphaFoldDB" id="A0AAV9TTF8"/>
<proteinExistence type="inferred from homology"/>
<feature type="transmembrane region" description="Helical" evidence="9">
    <location>
        <begin position="842"/>
        <end position="862"/>
    </location>
</feature>
<keyword evidence="11" id="KW-1185">Reference proteome</keyword>
<dbReference type="Gene3D" id="3.20.20.140">
    <property type="entry name" value="Metal-dependent hydrolases"/>
    <property type="match status" value="1"/>
</dbReference>
<feature type="transmembrane region" description="Helical" evidence="9">
    <location>
        <begin position="869"/>
        <end position="889"/>
    </location>
</feature>
<comment type="similarity">
    <text evidence="8">Belongs to the metallo-dependent hydrolases superfamily. Peptidase M19 family.</text>
</comment>
<evidence type="ECO:0000256" key="3">
    <source>
        <dbReference type="ARBA" id="ARBA00022692"/>
    </source>
</evidence>
<name>A0AAV9TTF8_9PEZI</name>
<dbReference type="PANTHER" id="PTHR10443:SF12">
    <property type="entry name" value="DIPEPTIDASE"/>
    <property type="match status" value="1"/>
</dbReference>
<dbReference type="Gene3D" id="1.20.1250.20">
    <property type="entry name" value="MFS general substrate transporter like domains"/>
    <property type="match status" value="2"/>
</dbReference>
<dbReference type="GO" id="GO:0022857">
    <property type="term" value="F:transmembrane transporter activity"/>
    <property type="evidence" value="ECO:0007669"/>
    <property type="project" value="InterPro"/>
</dbReference>
<dbReference type="EMBL" id="JASAOK010000001">
    <property type="protein sequence ID" value="KAK6226834.1"/>
    <property type="molecule type" value="Genomic_DNA"/>
</dbReference>
<dbReference type="Proteomes" id="UP001327957">
    <property type="component" value="Unassembled WGS sequence"/>
</dbReference>
<dbReference type="GO" id="GO:0006508">
    <property type="term" value="P:proteolysis"/>
    <property type="evidence" value="ECO:0007669"/>
    <property type="project" value="UniProtKB-KW"/>
</dbReference>
<evidence type="ECO:0000313" key="11">
    <source>
        <dbReference type="Proteomes" id="UP001327957"/>
    </source>
</evidence>
<comment type="catalytic activity">
    <reaction evidence="8">
        <text>an L-aminoacyl-L-amino acid + H2O = 2 an L-alpha-amino acid</text>
        <dbReference type="Rhea" id="RHEA:48940"/>
        <dbReference type="ChEBI" id="CHEBI:15377"/>
        <dbReference type="ChEBI" id="CHEBI:59869"/>
        <dbReference type="ChEBI" id="CHEBI:77460"/>
        <dbReference type="EC" id="3.4.13.19"/>
    </reaction>
</comment>
<evidence type="ECO:0000256" key="1">
    <source>
        <dbReference type="ARBA" id="ARBA00004141"/>
    </source>
</evidence>
<feature type="transmembrane region" description="Helical" evidence="9">
    <location>
        <begin position="962"/>
        <end position="985"/>
    </location>
</feature>
<comment type="caution">
    <text evidence="10">The sequence shown here is derived from an EMBL/GenBank/DDBJ whole genome shotgun (WGS) entry which is preliminary data.</text>
</comment>
<keyword evidence="3 9" id="KW-0812">Transmembrane</keyword>
<dbReference type="InterPro" id="IPR036259">
    <property type="entry name" value="MFS_trans_sf"/>
</dbReference>
<keyword evidence="8" id="KW-0378">Hydrolase</keyword>
<evidence type="ECO:0000256" key="2">
    <source>
        <dbReference type="ARBA" id="ARBA00022448"/>
    </source>
</evidence>
<keyword evidence="8" id="KW-0482">Metalloprotease</keyword>
<dbReference type="FunFam" id="1.20.1250.20:FF:000064">
    <property type="entry name" value="MFS allantoate transporter"/>
    <property type="match status" value="1"/>
</dbReference>
<gene>
    <name evidence="10" type="ORF">QIS74_00389</name>
</gene>
<evidence type="ECO:0000313" key="10">
    <source>
        <dbReference type="EMBL" id="KAK6226834.1"/>
    </source>
</evidence>
<protein>
    <recommendedName>
        <fullName evidence="8">Dipeptidase</fullName>
        <ecNumber evidence="8">3.4.13.19</ecNumber>
    </recommendedName>
</protein>
<evidence type="ECO:0000256" key="5">
    <source>
        <dbReference type="ARBA" id="ARBA00022997"/>
    </source>
</evidence>
<keyword evidence="4 9" id="KW-1133">Transmembrane helix</keyword>
<evidence type="ECO:0000256" key="4">
    <source>
        <dbReference type="ARBA" id="ARBA00022989"/>
    </source>
</evidence>
<dbReference type="InterPro" id="IPR032466">
    <property type="entry name" value="Metal_Hydrolase"/>
</dbReference>
<keyword evidence="8" id="KW-0862">Zinc</keyword>
<evidence type="ECO:0000256" key="6">
    <source>
        <dbReference type="ARBA" id="ARBA00023136"/>
    </source>
</evidence>